<dbReference type="Proteomes" id="UP000008207">
    <property type="component" value="Chromosome"/>
</dbReference>
<proteinExistence type="predicted"/>
<dbReference type="EMBL" id="CP001349">
    <property type="protein sequence ID" value="ACL55646.1"/>
    <property type="molecule type" value="Genomic_DNA"/>
</dbReference>
<feature type="region of interest" description="Disordered" evidence="1">
    <location>
        <begin position="314"/>
        <end position="337"/>
    </location>
</feature>
<evidence type="ECO:0000313" key="2">
    <source>
        <dbReference type="EMBL" id="ACL55646.1"/>
    </source>
</evidence>
<protein>
    <submittedName>
        <fullName evidence="2">Uncharacterized protein</fullName>
    </submittedName>
</protein>
<name>B8IDS4_METNO</name>
<reference evidence="2 3" key="1">
    <citation type="submission" date="2009-01" db="EMBL/GenBank/DDBJ databases">
        <title>Complete sequence of chromosome of Methylobacterium nodulans ORS 2060.</title>
        <authorList>
            <consortium name="US DOE Joint Genome Institute"/>
            <person name="Lucas S."/>
            <person name="Copeland A."/>
            <person name="Lapidus A."/>
            <person name="Glavina del Rio T."/>
            <person name="Dalin E."/>
            <person name="Tice H."/>
            <person name="Bruce D."/>
            <person name="Goodwin L."/>
            <person name="Pitluck S."/>
            <person name="Sims D."/>
            <person name="Brettin T."/>
            <person name="Detter J.C."/>
            <person name="Han C."/>
            <person name="Larimer F."/>
            <person name="Land M."/>
            <person name="Hauser L."/>
            <person name="Kyrpides N."/>
            <person name="Ivanova N."/>
            <person name="Marx C.J."/>
            <person name="Richardson P."/>
        </authorList>
    </citation>
    <scope>NUCLEOTIDE SEQUENCE [LARGE SCALE GENOMIC DNA]</scope>
    <source>
        <strain evidence="3">LMG 21967 / CNCM I-2342 / ORS 2060</strain>
    </source>
</reference>
<dbReference type="STRING" id="460265.Mnod_0610"/>
<evidence type="ECO:0000313" key="3">
    <source>
        <dbReference type="Proteomes" id="UP000008207"/>
    </source>
</evidence>
<accession>B8IDS4</accession>
<dbReference type="KEGG" id="mno:Mnod_0610"/>
<dbReference type="HOGENOM" id="CLU_778035_0_0_5"/>
<keyword evidence="3" id="KW-1185">Reference proteome</keyword>
<dbReference type="AlphaFoldDB" id="B8IDS4"/>
<organism evidence="2 3">
    <name type="scientific">Methylobacterium nodulans (strain LMG 21967 / CNCM I-2342 / ORS 2060)</name>
    <dbReference type="NCBI Taxonomy" id="460265"/>
    <lineage>
        <taxon>Bacteria</taxon>
        <taxon>Pseudomonadati</taxon>
        <taxon>Pseudomonadota</taxon>
        <taxon>Alphaproteobacteria</taxon>
        <taxon>Hyphomicrobiales</taxon>
        <taxon>Methylobacteriaceae</taxon>
        <taxon>Methylobacterium</taxon>
    </lineage>
</organism>
<gene>
    <name evidence="2" type="ordered locus">Mnod_0610</name>
</gene>
<evidence type="ECO:0000256" key="1">
    <source>
        <dbReference type="SAM" id="MobiDB-lite"/>
    </source>
</evidence>
<sequence>MVVSAVPYRIEIYTLTPIRDRDGTVWLDLHLMGVGQNTSYVILDLGHLQCAINRSIYITYSSRNKSVVWLWTLDFSHNLFDVVLFFPKFSNIGIISLLAQNFQKVKDVCSFFESVQVVRKVFEIIFGFVFYRTFEYLLFHKKAQIQYGVLVVLDILSKLFIMVLQHIYFSTDFAIEAVCACVNENIYDQNRLSYSVGGSLYIMKSIAHGRKQGAQRLCPLLKRGKCTCSKLTTCDVNLLASCVYLLLNADPCQDSGQHCNKCSNGALVAINPEFSAACGSIFGARHLIFIRILDWACSRSDPCDLQVTQPCAGRRPAPGNHEGEQSDGEERDTPVHALTSRAAKLLSATENAAVSP</sequence>
<dbReference type="RefSeq" id="WP_015927355.1">
    <property type="nucleotide sequence ID" value="NC_011894.1"/>
</dbReference>